<accession>A0A2T1GL41</accession>
<dbReference type="AlphaFoldDB" id="A0A2T1GL41"/>
<protein>
    <submittedName>
        <fullName evidence="2">Uncharacterized protein</fullName>
    </submittedName>
</protein>
<proteinExistence type="predicted"/>
<evidence type="ECO:0000256" key="1">
    <source>
        <dbReference type="SAM" id="Coils"/>
    </source>
</evidence>
<dbReference type="OrthoDB" id="573671at2"/>
<evidence type="ECO:0000313" key="2">
    <source>
        <dbReference type="EMBL" id="PSB58545.1"/>
    </source>
</evidence>
<dbReference type="RefSeq" id="WP_106300657.1">
    <property type="nucleotide sequence ID" value="NZ_PVWO01000031.1"/>
</dbReference>
<evidence type="ECO:0000313" key="3">
    <source>
        <dbReference type="Proteomes" id="UP000238937"/>
    </source>
</evidence>
<name>A0A2T1GL41_9CYAN</name>
<reference evidence="2 3" key="1">
    <citation type="submission" date="2018-03" db="EMBL/GenBank/DDBJ databases">
        <title>The ancient ancestry and fast evolution of plastids.</title>
        <authorList>
            <person name="Moore K.R."/>
            <person name="Magnabosco C."/>
            <person name="Momper L."/>
            <person name="Gold D.A."/>
            <person name="Bosak T."/>
            <person name="Fournier G.P."/>
        </authorList>
    </citation>
    <scope>NUCLEOTIDE SEQUENCE [LARGE SCALE GENOMIC DNA]</scope>
    <source>
        <strain evidence="2 3">CCALA 037</strain>
    </source>
</reference>
<keyword evidence="3" id="KW-1185">Reference proteome</keyword>
<gene>
    <name evidence="2" type="ORF">C7B77_04280</name>
</gene>
<dbReference type="Proteomes" id="UP000238937">
    <property type="component" value="Unassembled WGS sequence"/>
</dbReference>
<keyword evidence="1" id="KW-0175">Coiled coil</keyword>
<dbReference type="Gene3D" id="1.20.5.340">
    <property type="match status" value="1"/>
</dbReference>
<feature type="coiled-coil region" evidence="1">
    <location>
        <begin position="63"/>
        <end position="90"/>
    </location>
</feature>
<dbReference type="EMBL" id="PVWO01000031">
    <property type="protein sequence ID" value="PSB58545.1"/>
    <property type="molecule type" value="Genomic_DNA"/>
</dbReference>
<sequence>MTNSPESNRPDRDLRQRVREMDWRIQRLEATQMPAKSIDEAFGQVYDELDELQDKSDGIRSDIAVMKTDIARLEGKIDSLEGKINIILQHITGLGN</sequence>
<organism evidence="2 3">
    <name type="scientific">Chamaesiphon polymorphus CCALA 037</name>
    <dbReference type="NCBI Taxonomy" id="2107692"/>
    <lineage>
        <taxon>Bacteria</taxon>
        <taxon>Bacillati</taxon>
        <taxon>Cyanobacteriota</taxon>
        <taxon>Cyanophyceae</taxon>
        <taxon>Gomontiellales</taxon>
        <taxon>Chamaesiphonaceae</taxon>
        <taxon>Chamaesiphon</taxon>
    </lineage>
</organism>
<comment type="caution">
    <text evidence="2">The sequence shown here is derived from an EMBL/GenBank/DDBJ whole genome shotgun (WGS) entry which is preliminary data.</text>
</comment>